<reference evidence="1 2" key="1">
    <citation type="submission" date="2021-06" db="EMBL/GenBank/DDBJ databases">
        <title>Caerostris extrusa draft genome.</title>
        <authorList>
            <person name="Kono N."/>
            <person name="Arakawa K."/>
        </authorList>
    </citation>
    <scope>NUCLEOTIDE SEQUENCE [LARGE SCALE GENOMIC DNA]</scope>
</reference>
<protein>
    <submittedName>
        <fullName evidence="1">Uncharacterized protein</fullName>
    </submittedName>
</protein>
<dbReference type="EMBL" id="BPLR01007796">
    <property type="protein sequence ID" value="GIY19803.1"/>
    <property type="molecule type" value="Genomic_DNA"/>
</dbReference>
<accession>A0AAV4RIH2</accession>
<evidence type="ECO:0000313" key="1">
    <source>
        <dbReference type="EMBL" id="GIY19803.1"/>
    </source>
</evidence>
<organism evidence="1 2">
    <name type="scientific">Caerostris extrusa</name>
    <name type="common">Bark spider</name>
    <name type="synonym">Caerostris bankana</name>
    <dbReference type="NCBI Taxonomy" id="172846"/>
    <lineage>
        <taxon>Eukaryota</taxon>
        <taxon>Metazoa</taxon>
        <taxon>Ecdysozoa</taxon>
        <taxon>Arthropoda</taxon>
        <taxon>Chelicerata</taxon>
        <taxon>Arachnida</taxon>
        <taxon>Araneae</taxon>
        <taxon>Araneomorphae</taxon>
        <taxon>Entelegynae</taxon>
        <taxon>Araneoidea</taxon>
        <taxon>Araneidae</taxon>
        <taxon>Caerostris</taxon>
    </lineage>
</organism>
<gene>
    <name evidence="1" type="ORF">CEXT_319151</name>
</gene>
<proteinExistence type="predicted"/>
<dbReference type="Proteomes" id="UP001054945">
    <property type="component" value="Unassembled WGS sequence"/>
</dbReference>
<evidence type="ECO:0000313" key="2">
    <source>
        <dbReference type="Proteomes" id="UP001054945"/>
    </source>
</evidence>
<feature type="non-terminal residue" evidence="1">
    <location>
        <position position="1"/>
    </location>
</feature>
<keyword evidence="2" id="KW-1185">Reference proteome</keyword>
<dbReference type="AlphaFoldDB" id="A0AAV4RIH2"/>
<sequence length="38" mass="4436">PSNILFPEQVQNDQMGVVEAPEYYIASRREMYETSSKQ</sequence>
<name>A0AAV4RIH2_CAEEX</name>
<comment type="caution">
    <text evidence="1">The sequence shown here is derived from an EMBL/GenBank/DDBJ whole genome shotgun (WGS) entry which is preliminary data.</text>
</comment>